<evidence type="ECO:0000256" key="1">
    <source>
        <dbReference type="SAM" id="MobiDB-lite"/>
    </source>
</evidence>
<dbReference type="RefSeq" id="XP_008916186.1">
    <property type="nucleotide sequence ID" value="XM_008917938.1"/>
</dbReference>
<protein>
    <recommendedName>
        <fullName evidence="4">EF-hand domain-containing protein</fullName>
    </recommendedName>
</protein>
<dbReference type="EMBL" id="KI669685">
    <property type="protein sequence ID" value="ETM98516.1"/>
    <property type="molecule type" value="Genomic_DNA"/>
</dbReference>
<feature type="region of interest" description="Disordered" evidence="1">
    <location>
        <begin position="195"/>
        <end position="218"/>
    </location>
</feature>
<evidence type="ECO:0000313" key="2">
    <source>
        <dbReference type="EMBL" id="ETM98516.1"/>
    </source>
</evidence>
<feature type="region of interest" description="Disordered" evidence="1">
    <location>
        <begin position="23"/>
        <end position="59"/>
    </location>
</feature>
<dbReference type="OrthoDB" id="26525at2759"/>
<gene>
    <name evidence="2" type="ORF">PPTG_19571</name>
</gene>
<evidence type="ECO:0008006" key="4">
    <source>
        <dbReference type="Google" id="ProtNLM"/>
    </source>
</evidence>
<name>W2PCE9_PHYN3</name>
<sequence length="218" mass="24103">MHSYLQQKRRELTTNIGNVFKGLQTSQGPDHEHEEAEQTANTKVHERKLKDKNATPKSKKSFGIYSVSEVMSVIRLFWSNGDGVMEFDEFTSFCVDAGMVASRTQGATLKHRYERDTKHALKTSAIAAPVSNSTSHAPTNTNSTPNTISTWIEKLKWSAGFRMFLVVENAARSVKIFTSEGKLVTEVNVTSEKQNQTNGAAVTPTPVVNNPINGMTNP</sequence>
<reference evidence="3" key="1">
    <citation type="submission" date="2011-12" db="EMBL/GenBank/DDBJ databases">
        <authorList>
            <consortium name="The Broad Institute Genome Sequencing Platform"/>
            <person name="Russ C."/>
            <person name="Tyler B."/>
            <person name="Panabieres F."/>
            <person name="Shan W."/>
            <person name="Tripathy S."/>
            <person name="Grunwald N."/>
            <person name="Machado M."/>
            <person name="Young S.K."/>
            <person name="Zeng Q."/>
            <person name="Gargeya S."/>
            <person name="Fitzgerald M."/>
            <person name="Haas B."/>
            <person name="Abouelleil A."/>
            <person name="Alvarado L."/>
            <person name="Arachchi H.M."/>
            <person name="Berlin A."/>
            <person name="Chapman S.B."/>
            <person name="Gearin G."/>
            <person name="Goldberg J."/>
            <person name="Griggs A."/>
            <person name="Gujja S."/>
            <person name="Hansen M."/>
            <person name="Heiman D."/>
            <person name="Howarth C."/>
            <person name="Larimer J."/>
            <person name="Lui A."/>
            <person name="MacDonald P.J.P."/>
            <person name="McCowen C."/>
            <person name="Montmayeur A."/>
            <person name="Murphy C."/>
            <person name="Neiman D."/>
            <person name="Pearson M."/>
            <person name="Priest M."/>
            <person name="Roberts A."/>
            <person name="Saif S."/>
            <person name="Shea T."/>
            <person name="Sisk P."/>
            <person name="Stolte C."/>
            <person name="Sykes S."/>
            <person name="Wortman J."/>
            <person name="Nusbaum C."/>
            <person name="Birren B."/>
        </authorList>
    </citation>
    <scope>NUCLEOTIDE SEQUENCE [LARGE SCALE GENOMIC DNA]</scope>
    <source>
        <strain evidence="3">INRA-310</strain>
    </source>
</reference>
<accession>W2PCE9</accession>
<organism evidence="2 3">
    <name type="scientific">Phytophthora nicotianae (strain INRA-310)</name>
    <name type="common">Phytophthora parasitica</name>
    <dbReference type="NCBI Taxonomy" id="761204"/>
    <lineage>
        <taxon>Eukaryota</taxon>
        <taxon>Sar</taxon>
        <taxon>Stramenopiles</taxon>
        <taxon>Oomycota</taxon>
        <taxon>Peronosporomycetes</taxon>
        <taxon>Peronosporales</taxon>
        <taxon>Peronosporaceae</taxon>
        <taxon>Phytophthora</taxon>
    </lineage>
</organism>
<dbReference type="GeneID" id="20188314"/>
<dbReference type="Proteomes" id="UP000018817">
    <property type="component" value="Unassembled WGS sequence"/>
</dbReference>
<evidence type="ECO:0000313" key="3">
    <source>
        <dbReference type="Proteomes" id="UP000018817"/>
    </source>
</evidence>
<dbReference type="VEuPathDB" id="FungiDB:PPTG_19571"/>
<dbReference type="AlphaFoldDB" id="W2PCE9"/>
<reference evidence="2 3" key="2">
    <citation type="submission" date="2013-11" db="EMBL/GenBank/DDBJ databases">
        <title>The Genome Sequence of Phytophthora parasitica INRA-310.</title>
        <authorList>
            <consortium name="The Broad Institute Genomics Platform"/>
            <person name="Russ C."/>
            <person name="Tyler B."/>
            <person name="Panabieres F."/>
            <person name="Shan W."/>
            <person name="Tripathy S."/>
            <person name="Grunwald N."/>
            <person name="Machado M."/>
            <person name="Johnson C.S."/>
            <person name="Arredondo F."/>
            <person name="Hong C."/>
            <person name="Coffey M."/>
            <person name="Young S.K."/>
            <person name="Zeng Q."/>
            <person name="Gargeya S."/>
            <person name="Fitzgerald M."/>
            <person name="Abouelleil A."/>
            <person name="Alvarado L."/>
            <person name="Chapman S.B."/>
            <person name="Gainer-Dewar J."/>
            <person name="Goldberg J."/>
            <person name="Griggs A."/>
            <person name="Gujja S."/>
            <person name="Hansen M."/>
            <person name="Howarth C."/>
            <person name="Imamovic A."/>
            <person name="Ireland A."/>
            <person name="Larimer J."/>
            <person name="McCowan C."/>
            <person name="Murphy C."/>
            <person name="Pearson M."/>
            <person name="Poon T.W."/>
            <person name="Priest M."/>
            <person name="Roberts A."/>
            <person name="Saif S."/>
            <person name="Shea T."/>
            <person name="Sykes S."/>
            <person name="Wortman J."/>
            <person name="Nusbaum C."/>
            <person name="Birren B."/>
        </authorList>
    </citation>
    <scope>NUCLEOTIDE SEQUENCE [LARGE SCALE GENOMIC DNA]</scope>
    <source>
        <strain evidence="2 3">INRA-310</strain>
    </source>
</reference>
<proteinExistence type="predicted"/>